<gene>
    <name evidence="2" type="ORF">AAE3_LOCUS6888</name>
</gene>
<dbReference type="EMBL" id="CACVBS010000046">
    <property type="protein sequence ID" value="CAA7264875.1"/>
    <property type="molecule type" value="Genomic_DNA"/>
</dbReference>
<evidence type="ECO:0000256" key="1">
    <source>
        <dbReference type="SAM" id="MobiDB-lite"/>
    </source>
</evidence>
<evidence type="ECO:0000313" key="2">
    <source>
        <dbReference type="EMBL" id="CAA7264875.1"/>
    </source>
</evidence>
<protein>
    <submittedName>
        <fullName evidence="2">Uncharacterized protein</fullName>
    </submittedName>
</protein>
<dbReference type="Proteomes" id="UP000467700">
    <property type="component" value="Unassembled WGS sequence"/>
</dbReference>
<dbReference type="AlphaFoldDB" id="A0A8S0W079"/>
<reference evidence="2 3" key="1">
    <citation type="submission" date="2020-01" db="EMBL/GenBank/DDBJ databases">
        <authorList>
            <person name="Gupta K D."/>
        </authorList>
    </citation>
    <scope>NUCLEOTIDE SEQUENCE [LARGE SCALE GENOMIC DNA]</scope>
</reference>
<evidence type="ECO:0000313" key="3">
    <source>
        <dbReference type="Proteomes" id="UP000467700"/>
    </source>
</evidence>
<feature type="compositionally biased region" description="Basic and acidic residues" evidence="1">
    <location>
        <begin position="10"/>
        <end position="22"/>
    </location>
</feature>
<name>A0A8S0W079_CYCAE</name>
<keyword evidence="3" id="KW-1185">Reference proteome</keyword>
<proteinExistence type="predicted"/>
<comment type="caution">
    <text evidence="2">The sequence shown here is derived from an EMBL/GenBank/DDBJ whole genome shotgun (WGS) entry which is preliminary data.</text>
</comment>
<feature type="region of interest" description="Disordered" evidence="1">
    <location>
        <begin position="87"/>
        <end position="112"/>
    </location>
</feature>
<sequence length="112" mass="12588">MSDVPPEHYPASRDDRITRTRGLEASSNSNPPTNFAEEGHRLTDASLPNHASQNSICCTIDELGLEEIEGDKMYGQLLAKRLFTRDERDETDPTGSRYIYGPISTLYRSPNE</sequence>
<feature type="region of interest" description="Disordered" evidence="1">
    <location>
        <begin position="1"/>
        <end position="51"/>
    </location>
</feature>
<accession>A0A8S0W079</accession>
<organism evidence="2 3">
    <name type="scientific">Cyclocybe aegerita</name>
    <name type="common">Black poplar mushroom</name>
    <name type="synonym">Agrocybe aegerita</name>
    <dbReference type="NCBI Taxonomy" id="1973307"/>
    <lineage>
        <taxon>Eukaryota</taxon>
        <taxon>Fungi</taxon>
        <taxon>Dikarya</taxon>
        <taxon>Basidiomycota</taxon>
        <taxon>Agaricomycotina</taxon>
        <taxon>Agaricomycetes</taxon>
        <taxon>Agaricomycetidae</taxon>
        <taxon>Agaricales</taxon>
        <taxon>Agaricineae</taxon>
        <taxon>Bolbitiaceae</taxon>
        <taxon>Cyclocybe</taxon>
    </lineage>
</organism>